<protein>
    <recommendedName>
        <fullName evidence="5 12">Galactose-1-phosphate uridylyltransferase</fullName>
        <ecNumber evidence="4 12">2.7.7.12</ecNumber>
    </recommendedName>
</protein>
<dbReference type="FunFam" id="3.30.428.10:FF:000002">
    <property type="entry name" value="Galactose-1-phosphate uridylyltransferase"/>
    <property type="match status" value="1"/>
</dbReference>
<feature type="domain" description="Galactose-1-phosphate uridyl transferase C-terminal" evidence="17">
    <location>
        <begin position="184"/>
        <end position="338"/>
    </location>
</feature>
<sequence>MNSHLENHPHRRLNILTEEWVLVSPHRTKRPWQGKTESNEKKEQISYDPECYLCPTNSRISGTKNNDYKNTNVFTNDFGALLKDTPAFNYNNGLLKAEGESGICKVICFSPNHSLTIPDMDIPSLVKVVETWQSEFQKLGTDSNINYVQIFENKGSVMGCSNPHPHGQIWAQKSVPTEIIKKTATQKAFYKKEGISLLQKYIEQELKDGTRIISENKNFVTLVPFWAVWPYEAMIVPKRQMATINELTAEENVDFAQQLKTLTQKYDKLFNTSFPYSSGIHQAPTDGKSYKEWHWHMSFYPPLLRSATVKKFMVGYEMFAMPQRDVTAEFAAQQLKSL</sequence>
<evidence type="ECO:0000256" key="5">
    <source>
        <dbReference type="ARBA" id="ARBA00016340"/>
    </source>
</evidence>
<evidence type="ECO:0000256" key="2">
    <source>
        <dbReference type="ARBA" id="ARBA00004947"/>
    </source>
</evidence>
<dbReference type="CDD" id="cd00608">
    <property type="entry name" value="GalT"/>
    <property type="match status" value="1"/>
</dbReference>
<dbReference type="InterPro" id="IPR005849">
    <property type="entry name" value="GalP_Utransf_N"/>
</dbReference>
<feature type="binding site" evidence="14">
    <location>
        <position position="113"/>
    </location>
    <ligand>
        <name>Zn(2+)</name>
        <dbReference type="ChEBI" id="CHEBI:29105"/>
    </ligand>
</feature>
<dbReference type="InterPro" id="IPR019779">
    <property type="entry name" value="GalP_UDPtransf1_His-AS"/>
</dbReference>
<keyword evidence="7 15" id="KW-0548">Nucleotidyltransferase</keyword>
<evidence type="ECO:0000256" key="1">
    <source>
        <dbReference type="ARBA" id="ARBA00001107"/>
    </source>
</evidence>
<organism evidence="18 19">
    <name type="scientific">Lutibacter oceani</name>
    <dbReference type="NCBI Taxonomy" id="1853311"/>
    <lineage>
        <taxon>Bacteria</taxon>
        <taxon>Pseudomonadati</taxon>
        <taxon>Bacteroidota</taxon>
        <taxon>Flavobacteriia</taxon>
        <taxon>Flavobacteriales</taxon>
        <taxon>Flavobacteriaceae</taxon>
        <taxon>Lutibacter</taxon>
    </lineage>
</organism>
<evidence type="ECO:0000256" key="4">
    <source>
        <dbReference type="ARBA" id="ARBA00012384"/>
    </source>
</evidence>
<evidence type="ECO:0000256" key="10">
    <source>
        <dbReference type="ARBA" id="ARBA00023144"/>
    </source>
</evidence>
<dbReference type="GO" id="GO:0008108">
    <property type="term" value="F:UDP-glucose:hexose-1-phosphate uridylyltransferase activity"/>
    <property type="evidence" value="ECO:0007669"/>
    <property type="project" value="UniProtKB-UniRule"/>
</dbReference>
<keyword evidence="8 14" id="KW-0479">Metal-binding</keyword>
<keyword evidence="11 15" id="KW-0119">Carbohydrate metabolism</keyword>
<evidence type="ECO:0000256" key="7">
    <source>
        <dbReference type="ARBA" id="ARBA00022695"/>
    </source>
</evidence>
<evidence type="ECO:0000256" key="12">
    <source>
        <dbReference type="NCBIfam" id="TIGR00209"/>
    </source>
</evidence>
<gene>
    <name evidence="18" type="ORF">BX611_1968</name>
</gene>
<reference evidence="18 19" key="1">
    <citation type="submission" date="2018-08" db="EMBL/GenBank/DDBJ databases">
        <title>Genomic Encyclopedia of Type Strains, Phase III (KMG-III): the genomes of soil and plant-associated and newly described type strains.</title>
        <authorList>
            <person name="Whitman W."/>
        </authorList>
    </citation>
    <scope>NUCLEOTIDE SEQUENCE [LARGE SCALE GENOMIC DNA]</scope>
    <source>
        <strain evidence="18 19">325-5</strain>
    </source>
</reference>
<dbReference type="EC" id="2.7.7.12" evidence="4 12"/>
<dbReference type="RefSeq" id="WP_115880676.1">
    <property type="nucleotide sequence ID" value="NZ_QTTQ01000011.1"/>
</dbReference>
<feature type="binding site" evidence="14">
    <location>
        <position position="54"/>
    </location>
    <ligand>
        <name>Zn(2+)</name>
        <dbReference type="ChEBI" id="CHEBI:29105"/>
    </ligand>
</feature>
<dbReference type="PROSITE" id="PS00117">
    <property type="entry name" value="GAL_P_UDP_TRANSF_I"/>
    <property type="match status" value="1"/>
</dbReference>
<dbReference type="GO" id="GO:0008270">
    <property type="term" value="F:zinc ion binding"/>
    <property type="evidence" value="ECO:0007669"/>
    <property type="project" value="InterPro"/>
</dbReference>
<dbReference type="Gene3D" id="3.30.428.10">
    <property type="entry name" value="HIT-like"/>
    <property type="match status" value="2"/>
</dbReference>
<dbReference type="UniPathway" id="UPA00214"/>
<comment type="pathway">
    <text evidence="2 15">Carbohydrate metabolism; galactose metabolism.</text>
</comment>
<dbReference type="PANTHER" id="PTHR11943:SF1">
    <property type="entry name" value="GALACTOSE-1-PHOSPHATE URIDYLYLTRANSFERASE"/>
    <property type="match status" value="1"/>
</dbReference>
<dbReference type="PANTHER" id="PTHR11943">
    <property type="entry name" value="GALACTOSE-1-PHOSPHATE URIDYLYLTRANSFERASE"/>
    <property type="match status" value="1"/>
</dbReference>
<comment type="cofactor">
    <cofactor evidence="14">
        <name>Zn(2+)</name>
        <dbReference type="ChEBI" id="CHEBI:29105"/>
    </cofactor>
    <text evidence="14">Binds 1 zinc ion per subunit.</text>
</comment>
<dbReference type="GO" id="GO:0033499">
    <property type="term" value="P:galactose catabolic process via UDP-galactose, Leloir pathway"/>
    <property type="evidence" value="ECO:0007669"/>
    <property type="project" value="TreeGrafter"/>
</dbReference>
<keyword evidence="6 15" id="KW-0808">Transferase</keyword>
<keyword evidence="10 15" id="KW-0299">Galactose metabolism</keyword>
<evidence type="ECO:0000313" key="18">
    <source>
        <dbReference type="EMBL" id="REE80326.1"/>
    </source>
</evidence>
<comment type="similarity">
    <text evidence="3 15">Belongs to the galactose-1-phosphate uridylyltransferase type 1 family.</text>
</comment>
<evidence type="ECO:0000259" key="17">
    <source>
        <dbReference type="Pfam" id="PF02744"/>
    </source>
</evidence>
<dbReference type="InterPro" id="IPR001937">
    <property type="entry name" value="GalP_UDPtransf1"/>
</dbReference>
<name>A0A3D9RT71_9FLAO</name>
<dbReference type="GO" id="GO:0005737">
    <property type="term" value="C:cytoplasm"/>
    <property type="evidence" value="ECO:0007669"/>
    <property type="project" value="TreeGrafter"/>
</dbReference>
<comment type="caution">
    <text evidence="18">The sequence shown here is derived from an EMBL/GenBank/DDBJ whole genome shotgun (WGS) entry which is preliminary data.</text>
</comment>
<dbReference type="InterPro" id="IPR005850">
    <property type="entry name" value="GalP_Utransf_C"/>
</dbReference>
<feature type="domain" description="Galactose-1-phosphate uridyl transferase N-terminal" evidence="16">
    <location>
        <begin position="6"/>
        <end position="176"/>
    </location>
</feature>
<keyword evidence="19" id="KW-1185">Reference proteome</keyword>
<dbReference type="OrthoDB" id="9769064at2"/>
<keyword evidence="9 14" id="KW-0862">Zinc</keyword>
<evidence type="ECO:0000259" key="16">
    <source>
        <dbReference type="Pfam" id="PF01087"/>
    </source>
</evidence>
<evidence type="ECO:0000256" key="13">
    <source>
        <dbReference type="PIRSR" id="PIRSR000808-1"/>
    </source>
</evidence>
<feature type="active site" description="Tele-UMP-histidine intermediate" evidence="13">
    <location>
        <position position="166"/>
    </location>
</feature>
<evidence type="ECO:0000256" key="14">
    <source>
        <dbReference type="PIRSR" id="PIRSR000808-3"/>
    </source>
</evidence>
<dbReference type="Pfam" id="PF02744">
    <property type="entry name" value="GalP_UDP_tr_C"/>
    <property type="match status" value="1"/>
</dbReference>
<proteinExistence type="inferred from homology"/>
<evidence type="ECO:0000256" key="3">
    <source>
        <dbReference type="ARBA" id="ARBA00010951"/>
    </source>
</evidence>
<dbReference type="AlphaFoldDB" id="A0A3D9RT71"/>
<evidence type="ECO:0000256" key="8">
    <source>
        <dbReference type="ARBA" id="ARBA00022723"/>
    </source>
</evidence>
<dbReference type="SUPFAM" id="SSF54197">
    <property type="entry name" value="HIT-like"/>
    <property type="match status" value="2"/>
</dbReference>
<dbReference type="InterPro" id="IPR036265">
    <property type="entry name" value="HIT-like_sf"/>
</dbReference>
<evidence type="ECO:0000256" key="11">
    <source>
        <dbReference type="ARBA" id="ARBA00023277"/>
    </source>
</evidence>
<feature type="binding site" evidence="14">
    <location>
        <position position="51"/>
    </location>
    <ligand>
        <name>Zn(2+)</name>
        <dbReference type="ChEBI" id="CHEBI:29105"/>
    </ligand>
</feature>
<dbReference type="FunFam" id="3.30.428.10:FF:000001">
    <property type="entry name" value="Galactose-1-phosphate uridylyltransferase"/>
    <property type="match status" value="1"/>
</dbReference>
<evidence type="ECO:0000313" key="19">
    <source>
        <dbReference type="Proteomes" id="UP000256429"/>
    </source>
</evidence>
<dbReference type="Proteomes" id="UP000256429">
    <property type="component" value="Unassembled WGS sequence"/>
</dbReference>
<accession>A0A3D9RT71</accession>
<dbReference type="EMBL" id="QTTQ01000011">
    <property type="protein sequence ID" value="REE80326.1"/>
    <property type="molecule type" value="Genomic_DNA"/>
</dbReference>
<comment type="catalytic activity">
    <reaction evidence="1 15">
        <text>alpha-D-galactose 1-phosphate + UDP-alpha-D-glucose = alpha-D-glucose 1-phosphate + UDP-alpha-D-galactose</text>
        <dbReference type="Rhea" id="RHEA:13989"/>
        <dbReference type="ChEBI" id="CHEBI:58336"/>
        <dbReference type="ChEBI" id="CHEBI:58601"/>
        <dbReference type="ChEBI" id="CHEBI:58885"/>
        <dbReference type="ChEBI" id="CHEBI:66914"/>
        <dbReference type="EC" id="2.7.7.12"/>
    </reaction>
</comment>
<dbReference type="NCBIfam" id="NF008724">
    <property type="entry name" value="PRK11720.1"/>
    <property type="match status" value="1"/>
</dbReference>
<dbReference type="Pfam" id="PF01087">
    <property type="entry name" value="GalP_UDP_transf"/>
    <property type="match status" value="1"/>
</dbReference>
<evidence type="ECO:0000256" key="6">
    <source>
        <dbReference type="ARBA" id="ARBA00022679"/>
    </source>
</evidence>
<evidence type="ECO:0000256" key="15">
    <source>
        <dbReference type="RuleBase" id="RU000506"/>
    </source>
</evidence>
<dbReference type="NCBIfam" id="TIGR00209">
    <property type="entry name" value="galT_1"/>
    <property type="match status" value="1"/>
</dbReference>
<feature type="binding site" evidence="14">
    <location>
        <position position="164"/>
    </location>
    <ligand>
        <name>Zn(2+)</name>
        <dbReference type="ChEBI" id="CHEBI:29105"/>
    </ligand>
</feature>
<evidence type="ECO:0000256" key="9">
    <source>
        <dbReference type="ARBA" id="ARBA00022833"/>
    </source>
</evidence>
<dbReference type="PIRSF" id="PIRSF000808">
    <property type="entry name" value="GalT"/>
    <property type="match status" value="1"/>
</dbReference>